<dbReference type="InterPro" id="IPR036188">
    <property type="entry name" value="FAD/NAD-bd_sf"/>
</dbReference>
<comment type="pathway">
    <text evidence="2">Cofactor biosynthesis; ubiquinone biosynthesis.</text>
</comment>
<protein>
    <submittedName>
        <fullName evidence="9">Ubiquinone biosynthesis protein UbiH</fullName>
    </submittedName>
</protein>
<name>V5SEE7_9HYPH</name>
<feature type="domain" description="FAD-binding" evidence="8">
    <location>
        <begin position="7"/>
        <end position="341"/>
    </location>
</feature>
<comment type="cofactor">
    <cofactor evidence="1">
        <name>FAD</name>
        <dbReference type="ChEBI" id="CHEBI:57692"/>
    </cofactor>
</comment>
<dbReference type="GO" id="GO:0071949">
    <property type="term" value="F:FAD binding"/>
    <property type="evidence" value="ECO:0007669"/>
    <property type="project" value="InterPro"/>
</dbReference>
<dbReference type="Pfam" id="PF01494">
    <property type="entry name" value="FAD_binding_3"/>
    <property type="match status" value="1"/>
</dbReference>
<dbReference type="EMBL" id="CP006912">
    <property type="protein sequence ID" value="AHB49266.1"/>
    <property type="molecule type" value="Genomic_DNA"/>
</dbReference>
<keyword evidence="9" id="KW-0830">Ubiquinone</keyword>
<dbReference type="InterPro" id="IPR010971">
    <property type="entry name" value="UbiH/COQ6"/>
</dbReference>
<sequence length="422" mass="43387">MNTHFTAAVVGGGPAGLAAALALSAAGCDVLLAAPPHRAHGGAPDNRTAALFAGSIALLKNLDAWERIASHSAPITGIRIIDDTGGLLRAPELVFTAAEIDLDAFGWNVPNSALTAGLIEVAQRTGSRVRLHSTAGIVKAEIGASAVTLTTHEGATFTAGLVVGADGRGSLCRQAAGIGTRSWTYAQSAIATSFQHGRPHRNLSTEFHRPAGPFTTVPLKGLASSLVWVERPDEAQRLAALDEPAFRAVLEERLTGLLGPVGEITSRAVFPLSGLTAEAFGRNRVALVGEAGHVIPPIGAQGLNLGLRDAATLADCVADARAAEQDVGSAAVLDAYSARRRIDVTSRIATVDVLNRSLISALGPVHLARGLGLVALKTLGPLRRIAVREGLAPASADADLLHPDGARRLSERASGAARHSAA</sequence>
<accession>V5SEE7</accession>
<evidence type="ECO:0000256" key="3">
    <source>
        <dbReference type="ARBA" id="ARBA00005349"/>
    </source>
</evidence>
<dbReference type="UniPathway" id="UPA00232"/>
<dbReference type="AlphaFoldDB" id="V5SEE7"/>
<keyword evidence="4" id="KW-0285">Flavoprotein</keyword>
<dbReference type="KEGG" id="hni:W911_13930"/>
<dbReference type="PATRIC" id="fig|1029756.8.peg.2899"/>
<dbReference type="InterPro" id="IPR002938">
    <property type="entry name" value="FAD-bd"/>
</dbReference>
<dbReference type="PANTHER" id="PTHR43876">
    <property type="entry name" value="UBIQUINONE BIOSYNTHESIS MONOOXYGENASE COQ6, MITOCHONDRIAL"/>
    <property type="match status" value="1"/>
</dbReference>
<comment type="similarity">
    <text evidence="3">Belongs to the UbiH/COQ6 family.</text>
</comment>
<dbReference type="InterPro" id="IPR051205">
    <property type="entry name" value="UbiH/COQ6_monooxygenase"/>
</dbReference>
<dbReference type="PRINTS" id="PR00420">
    <property type="entry name" value="RNGMNOXGNASE"/>
</dbReference>
<gene>
    <name evidence="9" type="ORF">W911_13930</name>
</gene>
<organism evidence="9 10">
    <name type="scientific">Hyphomicrobium nitrativorans NL23</name>
    <dbReference type="NCBI Taxonomy" id="1029756"/>
    <lineage>
        <taxon>Bacteria</taxon>
        <taxon>Pseudomonadati</taxon>
        <taxon>Pseudomonadota</taxon>
        <taxon>Alphaproteobacteria</taxon>
        <taxon>Hyphomicrobiales</taxon>
        <taxon>Hyphomicrobiaceae</taxon>
        <taxon>Hyphomicrobium</taxon>
    </lineage>
</organism>
<evidence type="ECO:0000256" key="7">
    <source>
        <dbReference type="ARBA" id="ARBA00023033"/>
    </source>
</evidence>
<dbReference type="SUPFAM" id="SSF51905">
    <property type="entry name" value="FAD/NAD(P)-binding domain"/>
    <property type="match status" value="1"/>
</dbReference>
<dbReference type="NCBIfam" id="TIGR01988">
    <property type="entry name" value="Ubi-OHases"/>
    <property type="match status" value="1"/>
</dbReference>
<evidence type="ECO:0000256" key="6">
    <source>
        <dbReference type="ARBA" id="ARBA00023002"/>
    </source>
</evidence>
<evidence type="ECO:0000256" key="5">
    <source>
        <dbReference type="ARBA" id="ARBA00022827"/>
    </source>
</evidence>
<dbReference type="GO" id="GO:0006744">
    <property type="term" value="P:ubiquinone biosynthetic process"/>
    <property type="evidence" value="ECO:0007669"/>
    <property type="project" value="UniProtKB-UniPathway"/>
</dbReference>
<evidence type="ECO:0000313" key="9">
    <source>
        <dbReference type="EMBL" id="AHB49266.1"/>
    </source>
</evidence>
<dbReference type="OrthoDB" id="9796623at2"/>
<dbReference type="STRING" id="1029756.W911_13930"/>
<dbReference type="RefSeq" id="WP_023788106.1">
    <property type="nucleotide sequence ID" value="NC_022997.1"/>
</dbReference>
<dbReference type="Gene3D" id="3.50.50.60">
    <property type="entry name" value="FAD/NAD(P)-binding domain"/>
    <property type="match status" value="2"/>
</dbReference>
<dbReference type="NCBIfam" id="NF005691">
    <property type="entry name" value="PRK07494.1"/>
    <property type="match status" value="1"/>
</dbReference>
<evidence type="ECO:0000256" key="1">
    <source>
        <dbReference type="ARBA" id="ARBA00001974"/>
    </source>
</evidence>
<proteinExistence type="inferred from homology"/>
<dbReference type="HOGENOM" id="CLU_009665_8_1_5"/>
<dbReference type="GO" id="GO:0016705">
    <property type="term" value="F:oxidoreductase activity, acting on paired donors, with incorporation or reduction of molecular oxygen"/>
    <property type="evidence" value="ECO:0007669"/>
    <property type="project" value="InterPro"/>
</dbReference>
<evidence type="ECO:0000313" key="10">
    <source>
        <dbReference type="Proteomes" id="UP000018542"/>
    </source>
</evidence>
<keyword evidence="10" id="KW-1185">Reference proteome</keyword>
<evidence type="ECO:0000259" key="8">
    <source>
        <dbReference type="Pfam" id="PF01494"/>
    </source>
</evidence>
<evidence type="ECO:0000256" key="4">
    <source>
        <dbReference type="ARBA" id="ARBA00022630"/>
    </source>
</evidence>
<reference evidence="9 10" key="1">
    <citation type="journal article" date="2014" name="Genome Announc.">
        <title>Complete Genome Sequence of Hyphomicrobium nitrativorans Strain NL23, a Denitrifying Bacterium Isolated from Biofilm of a Methanol-Fed Denitrification System Treating Seawater at the Montreal Biodome.</title>
        <authorList>
            <person name="Martineau C."/>
            <person name="Villeneuve C."/>
            <person name="Mauffrey F."/>
            <person name="Villemur R."/>
        </authorList>
    </citation>
    <scope>NUCLEOTIDE SEQUENCE [LARGE SCALE GENOMIC DNA]</scope>
    <source>
        <strain evidence="9">NL23</strain>
    </source>
</reference>
<keyword evidence="6" id="KW-0560">Oxidoreductase</keyword>
<keyword evidence="7" id="KW-0503">Monooxygenase</keyword>
<evidence type="ECO:0000256" key="2">
    <source>
        <dbReference type="ARBA" id="ARBA00004749"/>
    </source>
</evidence>
<dbReference type="GO" id="GO:0004497">
    <property type="term" value="F:monooxygenase activity"/>
    <property type="evidence" value="ECO:0007669"/>
    <property type="project" value="UniProtKB-KW"/>
</dbReference>
<dbReference type="Proteomes" id="UP000018542">
    <property type="component" value="Chromosome"/>
</dbReference>
<keyword evidence="5" id="KW-0274">FAD</keyword>
<dbReference type="PANTHER" id="PTHR43876:SF7">
    <property type="entry name" value="UBIQUINONE BIOSYNTHESIS MONOOXYGENASE COQ6, MITOCHONDRIAL"/>
    <property type="match status" value="1"/>
</dbReference>